<evidence type="ECO:0000313" key="3">
    <source>
        <dbReference type="Proteomes" id="UP000075883"/>
    </source>
</evidence>
<sequence length="271" mass="30430">MNVTQSECIATLPLMLPAGGSIRVRIVCSIIVRVAAGSNIHRFIQRRCNTARFIARARFQIIIVHQLVGVIIHHVLVVVLVHMFRFFVHWCVAILRTAAHNPQLLIIITRVGGTTAANLHVHDIHRVTVVLFTGTNEVTTTIGFTFTRITARQLSWAAPFAFLLRECRTEQWIRLHHLLVLLEQTVAVATRYDTGGGEQGRKLLQMSAGRTGLHLTGTGHNTRRYRNTVGCWRATIIIVIVHVRYTVTAAVFLRVRARDRITSNSSRTGTL</sequence>
<reference evidence="2" key="2">
    <citation type="submission" date="2020-05" db="UniProtKB">
        <authorList>
            <consortium name="EnsemblMetazoa"/>
        </authorList>
    </citation>
    <scope>IDENTIFICATION</scope>
    <source>
        <strain evidence="2">A-37</strain>
    </source>
</reference>
<dbReference type="EnsemblMetazoa" id="ACUA008737-RA">
    <property type="protein sequence ID" value="ACUA008737-PA"/>
    <property type="gene ID" value="ACUA008737"/>
</dbReference>
<keyword evidence="3" id="KW-1185">Reference proteome</keyword>
<dbReference type="Proteomes" id="UP000075883">
    <property type="component" value="Unassembled WGS sequence"/>
</dbReference>
<protein>
    <submittedName>
        <fullName evidence="2">Uncharacterized protein</fullName>
    </submittedName>
</protein>
<keyword evidence="1" id="KW-0812">Transmembrane</keyword>
<accession>A0A182M3R6</accession>
<name>A0A182M3R6_9DIPT</name>
<dbReference type="VEuPathDB" id="VectorBase:ACUA008737"/>
<dbReference type="EMBL" id="AXCM01003570">
    <property type="status" value="NOT_ANNOTATED_CDS"/>
    <property type="molecule type" value="Genomic_DNA"/>
</dbReference>
<keyword evidence="1" id="KW-1133">Transmembrane helix</keyword>
<reference evidence="3" key="1">
    <citation type="submission" date="2013-09" db="EMBL/GenBank/DDBJ databases">
        <title>The Genome Sequence of Anopheles culicifacies species A.</title>
        <authorList>
            <consortium name="The Broad Institute Genomics Platform"/>
            <person name="Neafsey D.E."/>
            <person name="Besansky N."/>
            <person name="Howell P."/>
            <person name="Walton C."/>
            <person name="Young S.K."/>
            <person name="Zeng Q."/>
            <person name="Gargeya S."/>
            <person name="Fitzgerald M."/>
            <person name="Haas B."/>
            <person name="Abouelleil A."/>
            <person name="Allen A.W."/>
            <person name="Alvarado L."/>
            <person name="Arachchi H.M."/>
            <person name="Berlin A.M."/>
            <person name="Chapman S.B."/>
            <person name="Gainer-Dewar J."/>
            <person name="Goldberg J."/>
            <person name="Griggs A."/>
            <person name="Gujja S."/>
            <person name="Hansen M."/>
            <person name="Howarth C."/>
            <person name="Imamovic A."/>
            <person name="Ireland A."/>
            <person name="Larimer J."/>
            <person name="McCowan C."/>
            <person name="Murphy C."/>
            <person name="Pearson M."/>
            <person name="Poon T.W."/>
            <person name="Priest M."/>
            <person name="Roberts A."/>
            <person name="Saif S."/>
            <person name="Shea T."/>
            <person name="Sisk P."/>
            <person name="Sykes S."/>
            <person name="Wortman J."/>
            <person name="Nusbaum C."/>
            <person name="Birren B."/>
        </authorList>
    </citation>
    <scope>NUCLEOTIDE SEQUENCE [LARGE SCALE GENOMIC DNA]</scope>
    <source>
        <strain evidence="3">A-37</strain>
    </source>
</reference>
<evidence type="ECO:0000256" key="1">
    <source>
        <dbReference type="SAM" id="Phobius"/>
    </source>
</evidence>
<proteinExistence type="predicted"/>
<dbReference type="AlphaFoldDB" id="A0A182M3R6"/>
<feature type="transmembrane region" description="Helical" evidence="1">
    <location>
        <begin position="61"/>
        <end position="84"/>
    </location>
</feature>
<evidence type="ECO:0000313" key="2">
    <source>
        <dbReference type="EnsemblMetazoa" id="ACUA008737-PA"/>
    </source>
</evidence>
<organism evidence="2 3">
    <name type="scientific">Anopheles culicifacies</name>
    <dbReference type="NCBI Taxonomy" id="139723"/>
    <lineage>
        <taxon>Eukaryota</taxon>
        <taxon>Metazoa</taxon>
        <taxon>Ecdysozoa</taxon>
        <taxon>Arthropoda</taxon>
        <taxon>Hexapoda</taxon>
        <taxon>Insecta</taxon>
        <taxon>Pterygota</taxon>
        <taxon>Neoptera</taxon>
        <taxon>Endopterygota</taxon>
        <taxon>Diptera</taxon>
        <taxon>Nematocera</taxon>
        <taxon>Culicoidea</taxon>
        <taxon>Culicidae</taxon>
        <taxon>Anophelinae</taxon>
        <taxon>Anopheles</taxon>
        <taxon>culicifacies species complex</taxon>
    </lineage>
</organism>
<dbReference type="EMBL" id="AXCM01003571">
    <property type="status" value="NOT_ANNOTATED_CDS"/>
    <property type="molecule type" value="Genomic_DNA"/>
</dbReference>
<keyword evidence="1" id="KW-0472">Membrane</keyword>